<organism evidence="4 5">
    <name type="scientific">Scopulibacillus darangshiensis</name>
    <dbReference type="NCBI Taxonomy" id="442528"/>
    <lineage>
        <taxon>Bacteria</taxon>
        <taxon>Bacillati</taxon>
        <taxon>Bacillota</taxon>
        <taxon>Bacilli</taxon>
        <taxon>Bacillales</taxon>
        <taxon>Sporolactobacillaceae</taxon>
        <taxon>Scopulibacillus</taxon>
    </lineage>
</organism>
<dbReference type="PANTHER" id="PTHR33498:SF1">
    <property type="entry name" value="TRANSPOSASE FOR INSERTION SEQUENCE ELEMENT IS1557"/>
    <property type="match status" value="1"/>
</dbReference>
<dbReference type="EMBL" id="SLXK01000091">
    <property type="protein sequence ID" value="TCP16328.1"/>
    <property type="molecule type" value="Genomic_DNA"/>
</dbReference>
<dbReference type="Proteomes" id="UP000295416">
    <property type="component" value="Unassembled WGS sequence"/>
</dbReference>
<evidence type="ECO:0000259" key="2">
    <source>
        <dbReference type="Pfam" id="PF13542"/>
    </source>
</evidence>
<accession>A0A4R2N693</accession>
<feature type="domain" description="Transposase IS204/IS1001/IS1096/IS1165 helix-turn-helix" evidence="2">
    <location>
        <begin position="101"/>
        <end position="149"/>
    </location>
</feature>
<proteinExistence type="predicted"/>
<evidence type="ECO:0000259" key="1">
    <source>
        <dbReference type="Pfam" id="PF01610"/>
    </source>
</evidence>
<dbReference type="InterPro" id="IPR029261">
    <property type="entry name" value="Transposase_Znf"/>
</dbReference>
<dbReference type="InterPro" id="IPR032877">
    <property type="entry name" value="Transposase_HTH"/>
</dbReference>
<reference evidence="4 5" key="1">
    <citation type="submission" date="2019-03" db="EMBL/GenBank/DDBJ databases">
        <title>Genomic Encyclopedia of Type Strains, Phase IV (KMG-IV): sequencing the most valuable type-strain genomes for metagenomic binning, comparative biology and taxonomic classification.</title>
        <authorList>
            <person name="Goeker M."/>
        </authorList>
    </citation>
    <scope>NUCLEOTIDE SEQUENCE [LARGE SCALE GENOMIC DNA]</scope>
    <source>
        <strain evidence="4 5">DSM 19377</strain>
    </source>
</reference>
<comment type="caution">
    <text evidence="4">The sequence shown here is derived from an EMBL/GenBank/DDBJ whole genome shotgun (WGS) entry which is preliminary data.</text>
</comment>
<dbReference type="RefSeq" id="WP_132748761.1">
    <property type="nucleotide sequence ID" value="NZ_SLXK01000091.1"/>
</dbReference>
<keyword evidence="5" id="KW-1185">Reference proteome</keyword>
<dbReference type="NCBIfam" id="NF033550">
    <property type="entry name" value="transpos_ISL3"/>
    <property type="match status" value="1"/>
</dbReference>
<dbReference type="Pfam" id="PF13542">
    <property type="entry name" value="HTH_Tnp_ISL3"/>
    <property type="match status" value="1"/>
</dbReference>
<dbReference type="InterPro" id="IPR047951">
    <property type="entry name" value="Transpos_ISL3"/>
</dbReference>
<feature type="domain" description="Transposase IS204/IS1001/IS1096/IS1165 zinc-finger" evidence="3">
    <location>
        <begin position="47"/>
        <end position="93"/>
    </location>
</feature>
<evidence type="ECO:0000259" key="3">
    <source>
        <dbReference type="Pfam" id="PF14690"/>
    </source>
</evidence>
<dbReference type="AlphaFoldDB" id="A0A4R2N693"/>
<gene>
    <name evidence="4" type="ORF">EV207_1911</name>
</gene>
<evidence type="ECO:0000313" key="5">
    <source>
        <dbReference type="Proteomes" id="UP000295416"/>
    </source>
</evidence>
<feature type="domain" description="Transposase IS204/IS1001/IS1096/IS1165 DDE" evidence="1">
    <location>
        <begin position="164"/>
        <end position="397"/>
    </location>
</feature>
<dbReference type="Pfam" id="PF14690">
    <property type="entry name" value="Zn_ribbon_ISL3"/>
    <property type="match status" value="1"/>
</dbReference>
<name>A0A4R2N693_9BACL</name>
<protein>
    <submittedName>
        <fullName evidence="4">Transposase</fullName>
    </submittedName>
</protein>
<dbReference type="PANTHER" id="PTHR33498">
    <property type="entry name" value="TRANSPOSASE FOR INSERTION SEQUENCE ELEMENT IS1557"/>
    <property type="match status" value="1"/>
</dbReference>
<dbReference type="Pfam" id="PF01610">
    <property type="entry name" value="DDE_Tnp_ISL3"/>
    <property type="match status" value="1"/>
</dbReference>
<dbReference type="InterPro" id="IPR002560">
    <property type="entry name" value="Transposase_DDE"/>
</dbReference>
<evidence type="ECO:0000313" key="4">
    <source>
        <dbReference type="EMBL" id="TCP16328.1"/>
    </source>
</evidence>
<dbReference type="OrthoDB" id="6197054at2"/>
<sequence length="414" mass="48441">MKDFEHDFSLFQEALEIQEPWYVSDYKVDHSNQVLHIYLSFERGATFTCPHCGHSHAKVHDIVNDDRTWRHLNFWQYTTYLHARLPRVACDLCGKTRTVVVNWSRPKAGFTWFFESEAMTLMKEMPVSAVARKVGEHDTRLWRIFHYYVRQAMEEVDLSQVKRIAIDETSSKRGHHYVTLFVDVDTKRVLFATEGKDATVLKTFKDYLIEKEVSPEMIEEVCCDMSPAFISGIEEHFPKAHITFDKFHVMKIINEALDQVRRTEQAEAPELKKTRYIWLKNQDKLTENQQVKLFNLKDTLLKTARAYRLKLALQGLWTRTFLYAPLYFEDWYTWAVHSQLEPMAKAAKTLKKHEKGVLRWFTSKMTNGLLEGINGLVQASKRKARGYRSTKNFIAMIYATVNKLTITVKPPIGG</sequence>